<proteinExistence type="inferred from homology"/>
<reference evidence="3" key="1">
    <citation type="submission" date="2019-12" db="EMBL/GenBank/DDBJ databases">
        <title>Novel species isolated from a subtropical stream in China.</title>
        <authorList>
            <person name="Lu H."/>
        </authorList>
    </citation>
    <scope>NUCLEOTIDE SEQUENCE [LARGE SCALE GENOMIC DNA]</scope>
    <source>
        <strain evidence="3">FT93W</strain>
    </source>
</reference>
<comment type="caution">
    <text evidence="3">The sequence shown here is derived from an EMBL/GenBank/DDBJ whole genome shotgun (WGS) entry which is preliminary data.</text>
</comment>
<dbReference type="InterPro" id="IPR051803">
    <property type="entry name" value="TA_system_RelE-like_toxin"/>
</dbReference>
<dbReference type="Proteomes" id="UP000444316">
    <property type="component" value="Unassembled WGS sequence"/>
</dbReference>
<gene>
    <name evidence="3" type="ORF">GTP23_07980</name>
</gene>
<evidence type="ECO:0000256" key="2">
    <source>
        <dbReference type="ARBA" id="ARBA00022649"/>
    </source>
</evidence>
<protein>
    <submittedName>
        <fullName evidence="3">Type II toxin-antitoxin system RelE/ParE family toxin</fullName>
    </submittedName>
</protein>
<dbReference type="Gene3D" id="3.30.2310.20">
    <property type="entry name" value="RelE-like"/>
    <property type="match status" value="1"/>
</dbReference>
<dbReference type="EMBL" id="WWCL01000002">
    <property type="protein sequence ID" value="MYN45007.1"/>
    <property type="molecule type" value="Genomic_DNA"/>
</dbReference>
<dbReference type="InterPro" id="IPR035093">
    <property type="entry name" value="RelE/ParE_toxin_dom_sf"/>
</dbReference>
<organism evidence="3 4">
    <name type="scientific">Duganella fentianensis</name>
    <dbReference type="NCBI Taxonomy" id="2692177"/>
    <lineage>
        <taxon>Bacteria</taxon>
        <taxon>Pseudomonadati</taxon>
        <taxon>Pseudomonadota</taxon>
        <taxon>Betaproteobacteria</taxon>
        <taxon>Burkholderiales</taxon>
        <taxon>Oxalobacteraceae</taxon>
        <taxon>Telluria group</taxon>
        <taxon>Duganella</taxon>
    </lineage>
</organism>
<evidence type="ECO:0000256" key="1">
    <source>
        <dbReference type="ARBA" id="ARBA00006226"/>
    </source>
</evidence>
<evidence type="ECO:0000313" key="3">
    <source>
        <dbReference type="EMBL" id="MYN45007.1"/>
    </source>
</evidence>
<dbReference type="AlphaFoldDB" id="A0A845HYZ9"/>
<comment type="similarity">
    <text evidence="1">Belongs to the RelE toxin family.</text>
</comment>
<dbReference type="Pfam" id="PF05016">
    <property type="entry name" value="ParE_toxin"/>
    <property type="match status" value="1"/>
</dbReference>
<dbReference type="InterPro" id="IPR007712">
    <property type="entry name" value="RelE/ParE_toxin"/>
</dbReference>
<dbReference type="RefSeq" id="WP_161035538.1">
    <property type="nucleotide sequence ID" value="NZ_WWCL01000002.1"/>
</dbReference>
<evidence type="ECO:0000313" key="4">
    <source>
        <dbReference type="Proteomes" id="UP000444316"/>
    </source>
</evidence>
<keyword evidence="4" id="KW-1185">Reference proteome</keyword>
<keyword evidence="2" id="KW-1277">Toxin-antitoxin system</keyword>
<sequence length="91" mass="10410">MLPIRWQIEAQADLAAILSYIAERSQHAATDLYNEIDRTVSLLPRHPNLYRPGRVAGTHEMLVHSNYLVVYRVSATAIEILSVVHTRQQYP</sequence>
<dbReference type="PANTHER" id="PTHR33755:SF8">
    <property type="entry name" value="TOXIN PARE2"/>
    <property type="match status" value="1"/>
</dbReference>
<dbReference type="PANTHER" id="PTHR33755">
    <property type="entry name" value="TOXIN PARE1-RELATED"/>
    <property type="match status" value="1"/>
</dbReference>
<name>A0A845HYZ9_9BURK</name>
<accession>A0A845HYZ9</accession>